<feature type="compositionally biased region" description="Basic and acidic residues" evidence="1">
    <location>
        <begin position="11"/>
        <end position="20"/>
    </location>
</feature>
<organism evidence="2 3">
    <name type="scientific">Photobacterium pectinilyticum</name>
    <dbReference type="NCBI Taxonomy" id="2906793"/>
    <lineage>
        <taxon>Bacteria</taxon>
        <taxon>Pseudomonadati</taxon>
        <taxon>Pseudomonadota</taxon>
        <taxon>Gammaproteobacteria</taxon>
        <taxon>Vibrionales</taxon>
        <taxon>Vibrionaceae</taxon>
        <taxon>Photobacterium</taxon>
    </lineage>
</organism>
<gene>
    <name evidence="2" type="ORF">NHN17_25290</name>
</gene>
<feature type="region of interest" description="Disordered" evidence="1">
    <location>
        <begin position="1"/>
        <end position="20"/>
    </location>
</feature>
<dbReference type="RefSeq" id="WP_255045453.1">
    <property type="nucleotide sequence ID" value="NZ_JANEYT010000145.1"/>
</dbReference>
<reference evidence="2 3" key="1">
    <citation type="submission" date="2022-07" db="EMBL/GenBank/DDBJ databases">
        <title>Photobacterium pectinilyticum sp. nov., a marine bacterium isolated from surface seawater of Qingdao offshore.</title>
        <authorList>
            <person name="Wang X."/>
        </authorList>
    </citation>
    <scope>NUCLEOTIDE SEQUENCE [LARGE SCALE GENOMIC DNA]</scope>
    <source>
        <strain evidence="2 3">ZSDE20</strain>
    </source>
</reference>
<name>A0ABT1N9B8_9GAMM</name>
<evidence type="ECO:0000313" key="3">
    <source>
        <dbReference type="Proteomes" id="UP001524460"/>
    </source>
</evidence>
<comment type="caution">
    <text evidence="2">The sequence shown here is derived from an EMBL/GenBank/DDBJ whole genome shotgun (WGS) entry which is preliminary data.</text>
</comment>
<evidence type="ECO:0000313" key="2">
    <source>
        <dbReference type="EMBL" id="MCQ1061336.1"/>
    </source>
</evidence>
<evidence type="ECO:0000256" key="1">
    <source>
        <dbReference type="SAM" id="MobiDB-lite"/>
    </source>
</evidence>
<protein>
    <recommendedName>
        <fullName evidence="4">Replication protein</fullName>
    </recommendedName>
</protein>
<evidence type="ECO:0008006" key="4">
    <source>
        <dbReference type="Google" id="ProtNLM"/>
    </source>
</evidence>
<dbReference type="EMBL" id="JANEYT010000145">
    <property type="protein sequence ID" value="MCQ1061336.1"/>
    <property type="molecule type" value="Genomic_DNA"/>
</dbReference>
<accession>A0ABT1N9B8</accession>
<sequence length="367" mass="42732">MQNVVTQNGHFPERDCDKSTIENGAEPVRAGSESLLAVQLKYLESVGAISNTINKFNKRYITSLQSADRNKVVHSAPLLEQHSQEVFLYEDEFNNRHYFTHVYYQPSKYLRYSPAFRLYAIDIFKQAKVQRGTPVHVTVQLSDEVIADALNTPNAANYIKDRLCGSHKSGCGWNKAFMLVIEKGKVAKPDLEFIEDEPKRLSRHLHMLTWIQDDEQQLRDWCKRISKGYNKAVCVLPTWTRKRGYNVDYMLEEEQFGPIPAEPNHDNEYWANQHRKGDHVYCTLPVDLGWVDYISKDIANSSGIKLVATYGLKHKASLKKQLRENTKLFRRYFPDNTHTTAQLSIKQKKKMVKDCRELRKRKQEELY</sequence>
<dbReference type="Proteomes" id="UP001524460">
    <property type="component" value="Unassembled WGS sequence"/>
</dbReference>
<proteinExistence type="predicted"/>
<keyword evidence="3" id="KW-1185">Reference proteome</keyword>